<dbReference type="PROSITE" id="PS00237">
    <property type="entry name" value="G_PROTEIN_RECEP_F1_1"/>
    <property type="match status" value="1"/>
</dbReference>
<dbReference type="GO" id="GO:0004984">
    <property type="term" value="F:olfactory receptor activity"/>
    <property type="evidence" value="ECO:0007669"/>
    <property type="project" value="InterPro"/>
</dbReference>
<dbReference type="GO" id="GO:0004930">
    <property type="term" value="F:G protein-coupled receptor activity"/>
    <property type="evidence" value="ECO:0007669"/>
    <property type="project" value="UniProtKB-KW"/>
</dbReference>
<keyword evidence="8 14" id="KW-0472">Membrane</keyword>
<proteinExistence type="inferred from homology"/>
<evidence type="ECO:0000256" key="2">
    <source>
        <dbReference type="ARBA" id="ARBA00022475"/>
    </source>
</evidence>
<evidence type="ECO:0000256" key="9">
    <source>
        <dbReference type="ARBA" id="ARBA00023157"/>
    </source>
</evidence>
<dbReference type="PRINTS" id="PR00237">
    <property type="entry name" value="GPCRRHODOPSN"/>
</dbReference>
<comment type="caution">
    <text evidence="16">The sequence shown here is derived from an EMBL/GenBank/DDBJ whole genome shotgun (WGS) entry which is preliminary data.</text>
</comment>
<accession>A0AA88MYE5</accession>
<feature type="transmembrane region" description="Helical" evidence="14">
    <location>
        <begin position="205"/>
        <end position="228"/>
    </location>
</feature>
<dbReference type="EMBL" id="JAUPFM010000007">
    <property type="protein sequence ID" value="KAK2846757.1"/>
    <property type="molecule type" value="Genomic_DNA"/>
</dbReference>
<keyword evidence="9" id="KW-1015">Disulfide bond</keyword>
<comment type="subcellular location">
    <subcellularLocation>
        <location evidence="1 14">Cell membrane</location>
        <topology evidence="1 14">Multi-pass membrane protein</topology>
    </subcellularLocation>
</comment>
<evidence type="ECO:0000256" key="6">
    <source>
        <dbReference type="ARBA" id="ARBA00022989"/>
    </source>
</evidence>
<dbReference type="InterPro" id="IPR017452">
    <property type="entry name" value="GPCR_Rhodpsn_7TM"/>
</dbReference>
<comment type="similarity">
    <text evidence="13">Belongs to the G-protein coupled receptor 1 family.</text>
</comment>
<feature type="transmembrane region" description="Helical" evidence="14">
    <location>
        <begin position="142"/>
        <end position="165"/>
    </location>
</feature>
<feature type="transmembrane region" description="Helical" evidence="14">
    <location>
        <begin position="103"/>
        <end position="121"/>
    </location>
</feature>
<name>A0AA88MYE5_CHASR</name>
<keyword evidence="7 13" id="KW-0297">G-protein coupled receptor</keyword>
<evidence type="ECO:0000256" key="8">
    <source>
        <dbReference type="ARBA" id="ARBA00023136"/>
    </source>
</evidence>
<keyword evidence="5 14" id="KW-0552">Olfaction</keyword>
<dbReference type="InterPro" id="IPR000276">
    <property type="entry name" value="GPCR_Rhodpsn"/>
</dbReference>
<sequence length="321" mass="36160">MIYENLTTVKDFIILGFPGLNPAYYGIVSAILFITYMVILFGNVFILLFIGLEKRLYKPTYLIFCNLAMNDLLFGTVTLPKMIFRYWWDDKLISFTSCFTQMYFIHSLGASNSQLLLIMALDRFIAICLPLKYPLLITNKTVSIACGLSCIGTFVRMVAIILHALSLPYCNSNIIVQLYCDHGSVTNLACGGNVKYVQMVALSSAMFSLLLPLTFIIVSYISIFIAVLRVTNVKGVYKTLSTCTPQVFISCLYYLPRCFVYLANTVGFSFNVDIRILLILMYSLIPCAVNPTIYCLKTKQIKDILMKKLKNTKAGIKSNAK</sequence>
<keyword evidence="4 13" id="KW-0812">Transmembrane</keyword>
<dbReference type="PRINTS" id="PR00245">
    <property type="entry name" value="OLFACTORYR"/>
</dbReference>
<dbReference type="FunFam" id="1.20.1070.10:FF:000024">
    <property type="entry name" value="Olfactory receptor"/>
    <property type="match status" value="1"/>
</dbReference>
<protein>
    <recommendedName>
        <fullName evidence="14">Olfactory receptor</fullName>
    </recommendedName>
</protein>
<keyword evidence="11" id="KW-0325">Glycoprotein</keyword>
<keyword evidence="10 13" id="KW-0675">Receptor</keyword>
<organism evidence="16 17">
    <name type="scientific">Channa striata</name>
    <name type="common">Snakehead murrel</name>
    <name type="synonym">Ophicephalus striatus</name>
    <dbReference type="NCBI Taxonomy" id="64152"/>
    <lineage>
        <taxon>Eukaryota</taxon>
        <taxon>Metazoa</taxon>
        <taxon>Chordata</taxon>
        <taxon>Craniata</taxon>
        <taxon>Vertebrata</taxon>
        <taxon>Euteleostomi</taxon>
        <taxon>Actinopterygii</taxon>
        <taxon>Neopterygii</taxon>
        <taxon>Teleostei</taxon>
        <taxon>Neoteleostei</taxon>
        <taxon>Acanthomorphata</taxon>
        <taxon>Anabantaria</taxon>
        <taxon>Anabantiformes</taxon>
        <taxon>Channoidei</taxon>
        <taxon>Channidae</taxon>
        <taxon>Channa</taxon>
    </lineage>
</organism>
<keyword evidence="6 14" id="KW-1133">Transmembrane helix</keyword>
<feature type="transmembrane region" description="Helical" evidence="14">
    <location>
        <begin position="61"/>
        <end position="83"/>
    </location>
</feature>
<evidence type="ECO:0000256" key="12">
    <source>
        <dbReference type="ARBA" id="ARBA00023224"/>
    </source>
</evidence>
<keyword evidence="3 14" id="KW-0716">Sensory transduction</keyword>
<dbReference type="AlphaFoldDB" id="A0AA88MYE5"/>
<keyword evidence="2 14" id="KW-1003">Cell membrane</keyword>
<evidence type="ECO:0000313" key="17">
    <source>
        <dbReference type="Proteomes" id="UP001187415"/>
    </source>
</evidence>
<evidence type="ECO:0000256" key="5">
    <source>
        <dbReference type="ARBA" id="ARBA00022725"/>
    </source>
</evidence>
<dbReference type="Gene3D" id="1.20.1070.10">
    <property type="entry name" value="Rhodopsin 7-helix transmembrane proteins"/>
    <property type="match status" value="1"/>
</dbReference>
<dbReference type="PROSITE" id="PS50262">
    <property type="entry name" value="G_PROTEIN_RECEP_F1_2"/>
    <property type="match status" value="1"/>
</dbReference>
<evidence type="ECO:0000256" key="4">
    <source>
        <dbReference type="ARBA" id="ARBA00022692"/>
    </source>
</evidence>
<gene>
    <name evidence="16" type="ORF">Q5P01_009756</name>
</gene>
<dbReference type="PANTHER" id="PTHR26450">
    <property type="entry name" value="OLFACTORY RECEPTOR 56B1-RELATED"/>
    <property type="match status" value="1"/>
</dbReference>
<feature type="transmembrane region" description="Helical" evidence="14">
    <location>
        <begin position="23"/>
        <end position="49"/>
    </location>
</feature>
<keyword evidence="12 13" id="KW-0807">Transducer</keyword>
<dbReference type="SUPFAM" id="SSF81321">
    <property type="entry name" value="Family A G protein-coupled receptor-like"/>
    <property type="match status" value="1"/>
</dbReference>
<evidence type="ECO:0000256" key="11">
    <source>
        <dbReference type="ARBA" id="ARBA00023180"/>
    </source>
</evidence>
<dbReference type="GO" id="GO:0005886">
    <property type="term" value="C:plasma membrane"/>
    <property type="evidence" value="ECO:0007669"/>
    <property type="project" value="UniProtKB-SubCell"/>
</dbReference>
<reference evidence="16" key="1">
    <citation type="submission" date="2023-07" db="EMBL/GenBank/DDBJ databases">
        <title>Chromosome-level Genome Assembly of Striped Snakehead (Channa striata).</title>
        <authorList>
            <person name="Liu H."/>
        </authorList>
    </citation>
    <scope>NUCLEOTIDE SEQUENCE</scope>
    <source>
        <strain evidence="16">Gz</strain>
        <tissue evidence="16">Muscle</tissue>
    </source>
</reference>
<evidence type="ECO:0000256" key="7">
    <source>
        <dbReference type="ARBA" id="ARBA00023040"/>
    </source>
</evidence>
<evidence type="ECO:0000256" key="3">
    <source>
        <dbReference type="ARBA" id="ARBA00022606"/>
    </source>
</evidence>
<feature type="domain" description="G-protein coupled receptors family 1 profile" evidence="15">
    <location>
        <begin position="42"/>
        <end position="294"/>
    </location>
</feature>
<evidence type="ECO:0000256" key="10">
    <source>
        <dbReference type="ARBA" id="ARBA00023170"/>
    </source>
</evidence>
<keyword evidence="17" id="KW-1185">Reference proteome</keyword>
<evidence type="ECO:0000313" key="16">
    <source>
        <dbReference type="EMBL" id="KAK2846757.1"/>
    </source>
</evidence>
<evidence type="ECO:0000256" key="13">
    <source>
        <dbReference type="RuleBase" id="RU000688"/>
    </source>
</evidence>
<evidence type="ECO:0000256" key="14">
    <source>
        <dbReference type="RuleBase" id="RU363047"/>
    </source>
</evidence>
<dbReference type="Proteomes" id="UP001187415">
    <property type="component" value="Unassembled WGS sequence"/>
</dbReference>
<dbReference type="InterPro" id="IPR000725">
    <property type="entry name" value="Olfact_rcpt"/>
</dbReference>
<dbReference type="Pfam" id="PF13853">
    <property type="entry name" value="7tm_4"/>
    <property type="match status" value="1"/>
</dbReference>
<dbReference type="InterPro" id="IPR050402">
    <property type="entry name" value="OR51/52/56-like"/>
</dbReference>
<evidence type="ECO:0000259" key="15">
    <source>
        <dbReference type="PROSITE" id="PS50262"/>
    </source>
</evidence>
<evidence type="ECO:0000256" key="1">
    <source>
        <dbReference type="ARBA" id="ARBA00004651"/>
    </source>
</evidence>
<dbReference type="PANTHER" id="PTHR26450:SF417">
    <property type="entry name" value="ODORANT RECEPTOR-RELATED"/>
    <property type="match status" value="1"/>
</dbReference>
<feature type="transmembrane region" description="Helical" evidence="14">
    <location>
        <begin position="276"/>
        <end position="296"/>
    </location>
</feature>